<feature type="transmembrane region" description="Helical" evidence="8">
    <location>
        <begin position="241"/>
        <end position="265"/>
    </location>
</feature>
<comment type="caution">
    <text evidence="10">The sequence shown here is derived from an EMBL/GenBank/DDBJ whole genome shotgun (WGS) entry which is preliminary data.</text>
</comment>
<evidence type="ECO:0000259" key="9">
    <source>
        <dbReference type="PROSITE" id="PS50928"/>
    </source>
</evidence>
<evidence type="ECO:0000256" key="5">
    <source>
        <dbReference type="ARBA" id="ARBA00022692"/>
    </source>
</evidence>
<evidence type="ECO:0000256" key="6">
    <source>
        <dbReference type="ARBA" id="ARBA00022989"/>
    </source>
</evidence>
<dbReference type="EMBL" id="JBEQCT010000002">
    <property type="protein sequence ID" value="MFM2484550.1"/>
    <property type="molecule type" value="Genomic_DNA"/>
</dbReference>
<dbReference type="InterPro" id="IPR035906">
    <property type="entry name" value="MetI-like_sf"/>
</dbReference>
<evidence type="ECO:0000313" key="10">
    <source>
        <dbReference type="EMBL" id="MFM2484550.1"/>
    </source>
</evidence>
<keyword evidence="11" id="KW-1185">Reference proteome</keyword>
<keyword evidence="4" id="KW-1003">Cell membrane</keyword>
<name>A0ABW9G4F0_9GAMM</name>
<comment type="subcellular location">
    <subcellularLocation>
        <location evidence="1 8">Cell membrane</location>
        <topology evidence="1 8">Multi-pass membrane protein</topology>
    </subcellularLocation>
</comment>
<dbReference type="Gene3D" id="1.10.3720.10">
    <property type="entry name" value="MetI-like"/>
    <property type="match status" value="1"/>
</dbReference>
<keyword evidence="6 8" id="KW-1133">Transmembrane helix</keyword>
<feature type="transmembrane region" description="Helical" evidence="8">
    <location>
        <begin position="149"/>
        <end position="166"/>
    </location>
</feature>
<dbReference type="PANTHER" id="PTHR42929">
    <property type="entry name" value="INNER MEMBRANE ABC TRANSPORTER PERMEASE PROTEIN YDCU-RELATED-RELATED"/>
    <property type="match status" value="1"/>
</dbReference>
<evidence type="ECO:0000256" key="4">
    <source>
        <dbReference type="ARBA" id="ARBA00022475"/>
    </source>
</evidence>
<dbReference type="Pfam" id="PF00528">
    <property type="entry name" value="BPD_transp_1"/>
    <property type="match status" value="1"/>
</dbReference>
<evidence type="ECO:0000256" key="7">
    <source>
        <dbReference type="ARBA" id="ARBA00023136"/>
    </source>
</evidence>
<organism evidence="10 11">
    <name type="scientific">Celerinatantimonas yamalensis</name>
    <dbReference type="NCBI Taxonomy" id="559956"/>
    <lineage>
        <taxon>Bacteria</taxon>
        <taxon>Pseudomonadati</taxon>
        <taxon>Pseudomonadota</taxon>
        <taxon>Gammaproteobacteria</taxon>
        <taxon>Celerinatantimonadaceae</taxon>
        <taxon>Celerinatantimonas</taxon>
    </lineage>
</organism>
<dbReference type="InterPro" id="IPR000515">
    <property type="entry name" value="MetI-like"/>
</dbReference>
<evidence type="ECO:0000256" key="2">
    <source>
        <dbReference type="ARBA" id="ARBA00007069"/>
    </source>
</evidence>
<dbReference type="CDD" id="cd06261">
    <property type="entry name" value="TM_PBP2"/>
    <property type="match status" value="1"/>
</dbReference>
<feature type="domain" description="ABC transmembrane type-1" evidence="9">
    <location>
        <begin position="60"/>
        <end position="266"/>
    </location>
</feature>
<proteinExistence type="inferred from homology"/>
<evidence type="ECO:0000256" key="8">
    <source>
        <dbReference type="RuleBase" id="RU363032"/>
    </source>
</evidence>
<dbReference type="RefSeq" id="WP_408622734.1">
    <property type="nucleotide sequence ID" value="NZ_JBEQCT010000002.1"/>
</dbReference>
<gene>
    <name evidence="10" type="ORF">ABUE30_05620</name>
</gene>
<keyword evidence="7 8" id="KW-0472">Membrane</keyword>
<dbReference type="SUPFAM" id="SSF161098">
    <property type="entry name" value="MetI-like"/>
    <property type="match status" value="1"/>
</dbReference>
<protein>
    <submittedName>
        <fullName evidence="10">ABC transporter permease subunit</fullName>
    </submittedName>
</protein>
<feature type="transmembrane region" description="Helical" evidence="8">
    <location>
        <begin position="106"/>
        <end position="129"/>
    </location>
</feature>
<feature type="transmembrane region" description="Helical" evidence="8">
    <location>
        <begin position="64"/>
        <end position="85"/>
    </location>
</feature>
<dbReference type="Proteomes" id="UP001629953">
    <property type="component" value="Unassembled WGS sequence"/>
</dbReference>
<feature type="transmembrane region" description="Helical" evidence="8">
    <location>
        <begin position="199"/>
        <end position="221"/>
    </location>
</feature>
<evidence type="ECO:0000256" key="1">
    <source>
        <dbReference type="ARBA" id="ARBA00004651"/>
    </source>
</evidence>
<sequence length="277" mass="30438">MSRFNWRPMLVLIPFLILIGGFELAPLVWVLINSALSGDGQFSLANYQQIVASPFYRQAFEHSLIISICSSLIGLLMATLGCASLRHIPGRLRNAMLAFTNVTSNFVGVPLAFAFIIILGFNGTITLMLRHLGWLDSFNLYNTTGLTLIYSYFQIPLAMLLLYPAFDGLKTDWEESASLLGAGRCHYWRRIGLPVLTPALLGTLIILIANALGTYATVYALTSGNYNLVTIRIASLVSGDIFLEPHLAAAISVILMAILVGITLINQKLIQRSYHVS</sequence>
<evidence type="ECO:0000313" key="11">
    <source>
        <dbReference type="Proteomes" id="UP001629953"/>
    </source>
</evidence>
<evidence type="ECO:0000256" key="3">
    <source>
        <dbReference type="ARBA" id="ARBA00022448"/>
    </source>
</evidence>
<dbReference type="PROSITE" id="PS50928">
    <property type="entry name" value="ABC_TM1"/>
    <property type="match status" value="1"/>
</dbReference>
<accession>A0ABW9G4F0</accession>
<keyword evidence="5 8" id="KW-0812">Transmembrane</keyword>
<dbReference type="PANTHER" id="PTHR42929:SF1">
    <property type="entry name" value="INNER MEMBRANE ABC TRANSPORTER PERMEASE PROTEIN YDCU-RELATED"/>
    <property type="match status" value="1"/>
</dbReference>
<reference evidence="10 11" key="1">
    <citation type="journal article" date="2013" name="Int. J. Syst. Evol. Microbiol.">
        <title>Celerinatantimonas yamalensis sp. nov., a cold-adapted diazotrophic bacterium from a cold permafrost brine.</title>
        <authorList>
            <person name="Shcherbakova V."/>
            <person name="Chuvilskaya N."/>
            <person name="Rivkina E."/>
            <person name="Demidov N."/>
            <person name="Uchaeva V."/>
            <person name="Suetin S."/>
            <person name="Suzina N."/>
            <person name="Gilichinsky D."/>
        </authorList>
    </citation>
    <scope>NUCLEOTIDE SEQUENCE [LARGE SCALE GENOMIC DNA]</scope>
    <source>
        <strain evidence="10 11">C7</strain>
    </source>
</reference>
<comment type="similarity">
    <text evidence="2">Belongs to the binding-protein-dependent transport system permease family. CysTW subfamily.</text>
</comment>
<feature type="transmembrane region" description="Helical" evidence="8">
    <location>
        <begin position="12"/>
        <end position="32"/>
    </location>
</feature>
<keyword evidence="3 8" id="KW-0813">Transport</keyword>